<protein>
    <recommendedName>
        <fullName evidence="5">Exostosin GT47 domain-containing protein</fullName>
    </recommendedName>
</protein>
<gene>
    <name evidence="6" type="ORF">CEUSTIGMA_g10140.t1</name>
</gene>
<name>A0A250XI09_9CHLO</name>
<accession>A0A250XI09</accession>
<evidence type="ECO:0000313" key="7">
    <source>
        <dbReference type="Proteomes" id="UP000232323"/>
    </source>
</evidence>
<dbReference type="PANTHER" id="PTHR11062:SF281">
    <property type="entry name" value="EXOSTOSIN-LIKE 2"/>
    <property type="match status" value="1"/>
</dbReference>
<organism evidence="6 7">
    <name type="scientific">Chlamydomonas eustigma</name>
    <dbReference type="NCBI Taxonomy" id="1157962"/>
    <lineage>
        <taxon>Eukaryota</taxon>
        <taxon>Viridiplantae</taxon>
        <taxon>Chlorophyta</taxon>
        <taxon>core chlorophytes</taxon>
        <taxon>Chlorophyceae</taxon>
        <taxon>CS clade</taxon>
        <taxon>Chlamydomonadales</taxon>
        <taxon>Chlamydomonadaceae</taxon>
        <taxon>Chlamydomonas</taxon>
    </lineage>
</organism>
<evidence type="ECO:0000256" key="3">
    <source>
        <dbReference type="ARBA" id="ARBA00023034"/>
    </source>
</evidence>
<reference evidence="6 7" key="1">
    <citation type="submission" date="2017-08" db="EMBL/GenBank/DDBJ databases">
        <title>Acidophilic green algal genome provides insights into adaptation to an acidic environment.</title>
        <authorList>
            <person name="Hirooka S."/>
            <person name="Hirose Y."/>
            <person name="Kanesaki Y."/>
            <person name="Higuchi S."/>
            <person name="Fujiwara T."/>
            <person name="Onuma R."/>
            <person name="Era A."/>
            <person name="Ohbayashi R."/>
            <person name="Uzuka A."/>
            <person name="Nozaki H."/>
            <person name="Yoshikawa H."/>
            <person name="Miyagishima S.Y."/>
        </authorList>
    </citation>
    <scope>NUCLEOTIDE SEQUENCE [LARGE SCALE GENOMIC DNA]</scope>
    <source>
        <strain evidence="6 7">NIES-2499</strain>
    </source>
</reference>
<comment type="subcellular location">
    <subcellularLocation>
        <location evidence="1">Golgi apparatus membrane</location>
        <topology evidence="1">Single-pass type II membrane protein</topology>
    </subcellularLocation>
</comment>
<sequence>MSLLILICALADFMIRVCCVPAEEKKTVPRTLPRIYLYPEDPQMMRHRPLENLNVTFYGLDVVLYNILKTSSHMVLKPEDADYFYLPVYVYWSSPPVSPEAVVAHLRKSGPWFDRKNGADHIFAVSGDFGRCEWGGWTDLRHSILVHHFGKVYNGNVPSVNPCNPLKNWGAACDPMLAQFLKIHNEGMEKGYQPCHFLGQDIVVPPTPWEHPERTRYLNPAIGVNRTSLAFFAGPINREQNPDEPWENALYSFGARQMFVKMLQGHPGAQIFEKHVPDYNQRLFESIFCLAAAGWGWGGRMKFSIMHGCIPIIVQDGIMVEFEEQLPLQEYAIRVPLWLMHKLSETLDVLARKGVVAKLQKTLECVWRLHWWSAPHGRAFDLLMCELERRLTGYKGAILDAKSCTLTCGVDSMLNIVTGEKQVKVI</sequence>
<dbReference type="Pfam" id="PF03016">
    <property type="entry name" value="Exostosin_GT47"/>
    <property type="match status" value="1"/>
</dbReference>
<evidence type="ECO:0000259" key="5">
    <source>
        <dbReference type="Pfam" id="PF03016"/>
    </source>
</evidence>
<proteinExistence type="inferred from homology"/>
<dbReference type="GO" id="GO:0000139">
    <property type="term" value="C:Golgi membrane"/>
    <property type="evidence" value="ECO:0007669"/>
    <property type="project" value="UniProtKB-SubCell"/>
</dbReference>
<dbReference type="GO" id="GO:0016757">
    <property type="term" value="F:glycosyltransferase activity"/>
    <property type="evidence" value="ECO:0007669"/>
    <property type="project" value="InterPro"/>
</dbReference>
<dbReference type="Proteomes" id="UP000232323">
    <property type="component" value="Unassembled WGS sequence"/>
</dbReference>
<dbReference type="AlphaFoldDB" id="A0A250XI09"/>
<evidence type="ECO:0000256" key="2">
    <source>
        <dbReference type="ARBA" id="ARBA00010271"/>
    </source>
</evidence>
<keyword evidence="7" id="KW-1185">Reference proteome</keyword>
<evidence type="ECO:0000256" key="1">
    <source>
        <dbReference type="ARBA" id="ARBA00004323"/>
    </source>
</evidence>
<evidence type="ECO:0000256" key="4">
    <source>
        <dbReference type="SAM" id="SignalP"/>
    </source>
</evidence>
<dbReference type="EMBL" id="BEGY01000085">
    <property type="protein sequence ID" value="GAX82714.1"/>
    <property type="molecule type" value="Genomic_DNA"/>
</dbReference>
<dbReference type="PANTHER" id="PTHR11062">
    <property type="entry name" value="EXOSTOSIN HEPARAN SULFATE GLYCOSYLTRANSFERASE -RELATED"/>
    <property type="match status" value="1"/>
</dbReference>
<feature type="signal peptide" evidence="4">
    <location>
        <begin position="1"/>
        <end position="19"/>
    </location>
</feature>
<comment type="similarity">
    <text evidence="2">Belongs to the glycosyltransferase 47 family.</text>
</comment>
<feature type="chain" id="PRO_5012490569" description="Exostosin GT47 domain-containing protein" evidence="4">
    <location>
        <begin position="20"/>
        <end position="426"/>
    </location>
</feature>
<keyword evidence="4" id="KW-0732">Signal</keyword>
<comment type="caution">
    <text evidence="6">The sequence shown here is derived from an EMBL/GenBank/DDBJ whole genome shotgun (WGS) entry which is preliminary data.</text>
</comment>
<dbReference type="InterPro" id="IPR040911">
    <property type="entry name" value="Exostosin_GT47"/>
</dbReference>
<feature type="domain" description="Exostosin GT47" evidence="5">
    <location>
        <begin position="34"/>
        <end position="348"/>
    </location>
</feature>
<dbReference type="InterPro" id="IPR004263">
    <property type="entry name" value="Exostosin"/>
</dbReference>
<keyword evidence="3" id="KW-0333">Golgi apparatus</keyword>
<dbReference type="OrthoDB" id="1924787at2759"/>
<evidence type="ECO:0000313" key="6">
    <source>
        <dbReference type="EMBL" id="GAX82714.1"/>
    </source>
</evidence>